<name>A0A0C3PGQ7_PISTI</name>
<evidence type="ECO:0000313" key="3">
    <source>
        <dbReference type="Proteomes" id="UP000054217"/>
    </source>
</evidence>
<keyword evidence="1" id="KW-1133">Transmembrane helix</keyword>
<dbReference type="AlphaFoldDB" id="A0A0C3PGQ7"/>
<gene>
    <name evidence="2" type="ORF">M404DRAFT_115099</name>
</gene>
<dbReference type="OrthoDB" id="2617866at2759"/>
<reference evidence="3" key="2">
    <citation type="submission" date="2015-01" db="EMBL/GenBank/DDBJ databases">
        <title>Evolutionary Origins and Diversification of the Mycorrhizal Mutualists.</title>
        <authorList>
            <consortium name="DOE Joint Genome Institute"/>
            <consortium name="Mycorrhizal Genomics Consortium"/>
            <person name="Kohler A."/>
            <person name="Kuo A."/>
            <person name="Nagy L.G."/>
            <person name="Floudas D."/>
            <person name="Copeland A."/>
            <person name="Barry K.W."/>
            <person name="Cichocki N."/>
            <person name="Veneault-Fourrey C."/>
            <person name="LaButti K."/>
            <person name="Lindquist E.A."/>
            <person name="Lipzen A."/>
            <person name="Lundell T."/>
            <person name="Morin E."/>
            <person name="Murat C."/>
            <person name="Riley R."/>
            <person name="Ohm R."/>
            <person name="Sun H."/>
            <person name="Tunlid A."/>
            <person name="Henrissat B."/>
            <person name="Grigoriev I.V."/>
            <person name="Hibbett D.S."/>
            <person name="Martin F."/>
        </authorList>
    </citation>
    <scope>NUCLEOTIDE SEQUENCE [LARGE SCALE GENOMIC DNA]</scope>
    <source>
        <strain evidence="3">Marx 270</strain>
    </source>
</reference>
<feature type="transmembrane region" description="Helical" evidence="1">
    <location>
        <begin position="20"/>
        <end position="37"/>
    </location>
</feature>
<feature type="non-terminal residue" evidence="2">
    <location>
        <position position="91"/>
    </location>
</feature>
<reference evidence="2 3" key="1">
    <citation type="submission" date="2014-04" db="EMBL/GenBank/DDBJ databases">
        <authorList>
            <consortium name="DOE Joint Genome Institute"/>
            <person name="Kuo A."/>
            <person name="Kohler A."/>
            <person name="Costa M.D."/>
            <person name="Nagy L.G."/>
            <person name="Floudas D."/>
            <person name="Copeland A."/>
            <person name="Barry K.W."/>
            <person name="Cichocki N."/>
            <person name="Veneault-Fourrey C."/>
            <person name="LaButti K."/>
            <person name="Lindquist E.A."/>
            <person name="Lipzen A."/>
            <person name="Lundell T."/>
            <person name="Morin E."/>
            <person name="Murat C."/>
            <person name="Sun H."/>
            <person name="Tunlid A."/>
            <person name="Henrissat B."/>
            <person name="Grigoriev I.V."/>
            <person name="Hibbett D.S."/>
            <person name="Martin F."/>
            <person name="Nordberg H.P."/>
            <person name="Cantor M.N."/>
            <person name="Hua S.X."/>
        </authorList>
    </citation>
    <scope>NUCLEOTIDE SEQUENCE [LARGE SCALE GENOMIC DNA]</scope>
    <source>
        <strain evidence="2 3">Marx 270</strain>
    </source>
</reference>
<sequence>ITGLSIRHVGEHFQHSNNTISQYFCIFIFIFSLSLFYDTYVHMPAVDEVQSGIREDPRFWPFFWDAIGALDGSHIHAVLGANDQAPYCNHK</sequence>
<keyword evidence="1" id="KW-0812">Transmembrane</keyword>
<keyword evidence="3" id="KW-1185">Reference proteome</keyword>
<dbReference type="InParanoid" id="A0A0C3PGQ7"/>
<dbReference type="EMBL" id="KN831959">
    <property type="protein sequence ID" value="KIO07571.1"/>
    <property type="molecule type" value="Genomic_DNA"/>
</dbReference>
<dbReference type="HOGENOM" id="CLU_040082_6_1_1"/>
<protein>
    <recommendedName>
        <fullName evidence="4">DDE Tnp4 domain-containing protein</fullName>
    </recommendedName>
</protein>
<accession>A0A0C3PGQ7</accession>
<evidence type="ECO:0008006" key="4">
    <source>
        <dbReference type="Google" id="ProtNLM"/>
    </source>
</evidence>
<keyword evidence="1" id="KW-0472">Membrane</keyword>
<organism evidence="2 3">
    <name type="scientific">Pisolithus tinctorius Marx 270</name>
    <dbReference type="NCBI Taxonomy" id="870435"/>
    <lineage>
        <taxon>Eukaryota</taxon>
        <taxon>Fungi</taxon>
        <taxon>Dikarya</taxon>
        <taxon>Basidiomycota</taxon>
        <taxon>Agaricomycotina</taxon>
        <taxon>Agaricomycetes</taxon>
        <taxon>Agaricomycetidae</taxon>
        <taxon>Boletales</taxon>
        <taxon>Sclerodermatineae</taxon>
        <taxon>Pisolithaceae</taxon>
        <taxon>Pisolithus</taxon>
    </lineage>
</organism>
<evidence type="ECO:0000256" key="1">
    <source>
        <dbReference type="SAM" id="Phobius"/>
    </source>
</evidence>
<proteinExistence type="predicted"/>
<dbReference type="Proteomes" id="UP000054217">
    <property type="component" value="Unassembled WGS sequence"/>
</dbReference>
<evidence type="ECO:0000313" key="2">
    <source>
        <dbReference type="EMBL" id="KIO07571.1"/>
    </source>
</evidence>
<feature type="non-terminal residue" evidence="2">
    <location>
        <position position="1"/>
    </location>
</feature>